<keyword evidence="2" id="KW-1185">Reference proteome</keyword>
<proteinExistence type="predicted"/>
<name>A0A9D4GEC8_DREPO</name>
<sequence length="106" mass="11879">MFRSPTNHWTLASGRLADVVHANVLVLLYTKYETAYCGIRVTDESPASVSDEETETIRGRAEAEGEGQQEEVDNEAGLCLKGGNMLKMKKNVFKNCSRKEKTRHMT</sequence>
<organism evidence="1 2">
    <name type="scientific">Dreissena polymorpha</name>
    <name type="common">Zebra mussel</name>
    <name type="synonym">Mytilus polymorpha</name>
    <dbReference type="NCBI Taxonomy" id="45954"/>
    <lineage>
        <taxon>Eukaryota</taxon>
        <taxon>Metazoa</taxon>
        <taxon>Spiralia</taxon>
        <taxon>Lophotrochozoa</taxon>
        <taxon>Mollusca</taxon>
        <taxon>Bivalvia</taxon>
        <taxon>Autobranchia</taxon>
        <taxon>Heteroconchia</taxon>
        <taxon>Euheterodonta</taxon>
        <taxon>Imparidentia</taxon>
        <taxon>Neoheterodontei</taxon>
        <taxon>Myida</taxon>
        <taxon>Dreissenoidea</taxon>
        <taxon>Dreissenidae</taxon>
        <taxon>Dreissena</taxon>
    </lineage>
</organism>
<reference evidence="1" key="1">
    <citation type="journal article" date="2019" name="bioRxiv">
        <title>The Genome of the Zebra Mussel, Dreissena polymorpha: A Resource for Invasive Species Research.</title>
        <authorList>
            <person name="McCartney M.A."/>
            <person name="Auch B."/>
            <person name="Kono T."/>
            <person name="Mallez S."/>
            <person name="Zhang Y."/>
            <person name="Obille A."/>
            <person name="Becker A."/>
            <person name="Abrahante J.E."/>
            <person name="Garbe J."/>
            <person name="Badalamenti J.P."/>
            <person name="Herman A."/>
            <person name="Mangelson H."/>
            <person name="Liachko I."/>
            <person name="Sullivan S."/>
            <person name="Sone E.D."/>
            <person name="Koren S."/>
            <person name="Silverstein K.A.T."/>
            <person name="Beckman K.B."/>
            <person name="Gohl D.M."/>
        </authorList>
    </citation>
    <scope>NUCLEOTIDE SEQUENCE</scope>
    <source>
        <strain evidence="1">Duluth1</strain>
        <tissue evidence="1">Whole animal</tissue>
    </source>
</reference>
<gene>
    <name evidence="1" type="ORF">DPMN_144103</name>
</gene>
<dbReference type="Proteomes" id="UP000828390">
    <property type="component" value="Unassembled WGS sequence"/>
</dbReference>
<evidence type="ECO:0000313" key="1">
    <source>
        <dbReference type="EMBL" id="KAH3815575.1"/>
    </source>
</evidence>
<dbReference type="AlphaFoldDB" id="A0A9D4GEC8"/>
<reference evidence="1" key="2">
    <citation type="submission" date="2020-11" db="EMBL/GenBank/DDBJ databases">
        <authorList>
            <person name="McCartney M.A."/>
            <person name="Auch B."/>
            <person name="Kono T."/>
            <person name="Mallez S."/>
            <person name="Becker A."/>
            <person name="Gohl D.M."/>
            <person name="Silverstein K.A.T."/>
            <person name="Koren S."/>
            <person name="Bechman K.B."/>
            <person name="Herman A."/>
            <person name="Abrahante J.E."/>
            <person name="Garbe J."/>
        </authorList>
    </citation>
    <scope>NUCLEOTIDE SEQUENCE</scope>
    <source>
        <strain evidence="1">Duluth1</strain>
        <tissue evidence="1">Whole animal</tissue>
    </source>
</reference>
<protein>
    <submittedName>
        <fullName evidence="1">Uncharacterized protein</fullName>
    </submittedName>
</protein>
<comment type="caution">
    <text evidence="1">The sequence shown here is derived from an EMBL/GenBank/DDBJ whole genome shotgun (WGS) entry which is preliminary data.</text>
</comment>
<accession>A0A9D4GEC8</accession>
<dbReference type="EMBL" id="JAIWYP010000006">
    <property type="protein sequence ID" value="KAH3815575.1"/>
    <property type="molecule type" value="Genomic_DNA"/>
</dbReference>
<evidence type="ECO:0000313" key="2">
    <source>
        <dbReference type="Proteomes" id="UP000828390"/>
    </source>
</evidence>